<proteinExistence type="predicted"/>
<feature type="transmembrane region" description="Helical" evidence="1">
    <location>
        <begin position="12"/>
        <end position="36"/>
    </location>
</feature>
<evidence type="ECO:0000256" key="1">
    <source>
        <dbReference type="SAM" id="Phobius"/>
    </source>
</evidence>
<organism evidence="2">
    <name type="scientific">gut metagenome</name>
    <dbReference type="NCBI Taxonomy" id="749906"/>
    <lineage>
        <taxon>unclassified sequences</taxon>
        <taxon>metagenomes</taxon>
        <taxon>organismal metagenomes</taxon>
    </lineage>
</organism>
<reference evidence="2" key="1">
    <citation type="journal article" date="2012" name="PLoS ONE">
        <title>Gene sets for utilization of primary and secondary nutrition supplies in the distal gut of endangered iberian lynx.</title>
        <authorList>
            <person name="Alcaide M."/>
            <person name="Messina E."/>
            <person name="Richter M."/>
            <person name="Bargiela R."/>
            <person name="Peplies J."/>
            <person name="Huws S.A."/>
            <person name="Newbold C.J."/>
            <person name="Golyshin P.N."/>
            <person name="Simon M.A."/>
            <person name="Lopez G."/>
            <person name="Yakimov M.M."/>
            <person name="Ferrer M."/>
        </authorList>
    </citation>
    <scope>NUCLEOTIDE SEQUENCE</scope>
</reference>
<evidence type="ECO:0000313" key="2">
    <source>
        <dbReference type="EMBL" id="EJW94949.1"/>
    </source>
</evidence>
<accession>J9G622</accession>
<sequence length="43" mass="4533">MVIRVRLTDKSVLHSIVSCLVSANVSANTITLLGLYSGSPVMS</sequence>
<dbReference type="EMBL" id="AMCI01006090">
    <property type="protein sequence ID" value="EJW94949.1"/>
    <property type="molecule type" value="Genomic_DNA"/>
</dbReference>
<keyword evidence="1" id="KW-1133">Transmembrane helix</keyword>
<gene>
    <name evidence="2" type="ORF">EVA_16944</name>
</gene>
<keyword evidence="1" id="KW-0472">Membrane</keyword>
<protein>
    <submittedName>
        <fullName evidence="2">Secreted protein</fullName>
    </submittedName>
</protein>
<dbReference type="AlphaFoldDB" id="J9G622"/>
<keyword evidence="1" id="KW-0812">Transmembrane</keyword>
<name>J9G622_9ZZZZ</name>
<comment type="caution">
    <text evidence="2">The sequence shown here is derived from an EMBL/GenBank/DDBJ whole genome shotgun (WGS) entry which is preliminary data.</text>
</comment>